<dbReference type="InterPro" id="IPR035248">
    <property type="entry name" value="PRMT5_C"/>
</dbReference>
<feature type="compositionally biased region" description="Low complexity" evidence="5">
    <location>
        <begin position="770"/>
        <end position="781"/>
    </location>
</feature>
<dbReference type="GO" id="GO:0032259">
    <property type="term" value="P:methylation"/>
    <property type="evidence" value="ECO:0007669"/>
    <property type="project" value="UniProtKB-KW"/>
</dbReference>
<evidence type="ECO:0000259" key="8">
    <source>
        <dbReference type="Pfam" id="PF17286"/>
    </source>
</evidence>
<dbReference type="PANTHER" id="PTHR10738">
    <property type="entry name" value="PROTEIN ARGININE N-METHYLTRANSFERASE 5"/>
    <property type="match status" value="1"/>
</dbReference>
<dbReference type="GO" id="GO:0005829">
    <property type="term" value="C:cytosol"/>
    <property type="evidence" value="ECO:0007669"/>
    <property type="project" value="TreeGrafter"/>
</dbReference>
<feature type="region of interest" description="Disordered" evidence="5">
    <location>
        <begin position="770"/>
        <end position="857"/>
    </location>
</feature>
<feature type="compositionally biased region" description="Polar residues" evidence="5">
    <location>
        <begin position="795"/>
        <end position="807"/>
    </location>
</feature>
<evidence type="ECO:0000256" key="1">
    <source>
        <dbReference type="ARBA" id="ARBA00022603"/>
    </source>
</evidence>
<dbReference type="InterPro" id="IPR035075">
    <property type="entry name" value="PRMT5"/>
</dbReference>
<evidence type="ECO:0000256" key="4">
    <source>
        <dbReference type="PROSITE-ProRule" id="PRU01015"/>
    </source>
</evidence>
<dbReference type="AlphaFoldDB" id="A0AAF0DW10"/>
<evidence type="ECO:0000313" key="9">
    <source>
        <dbReference type="EMBL" id="WFC96831.1"/>
    </source>
</evidence>
<dbReference type="PANTHER" id="PTHR10738:SF0">
    <property type="entry name" value="PROTEIN ARGININE N-METHYLTRANSFERASE 5"/>
    <property type="match status" value="1"/>
</dbReference>
<evidence type="ECO:0000256" key="3">
    <source>
        <dbReference type="ARBA" id="ARBA00022691"/>
    </source>
</evidence>
<dbReference type="EMBL" id="CP119955">
    <property type="protein sequence ID" value="WFC96831.1"/>
    <property type="molecule type" value="Genomic_DNA"/>
</dbReference>
<evidence type="ECO:0000259" key="6">
    <source>
        <dbReference type="Pfam" id="PF05185"/>
    </source>
</evidence>
<keyword evidence="1 4" id="KW-0489">Methyltransferase</keyword>
<dbReference type="EC" id="2.1.1.320" evidence="9"/>
<feature type="domain" description="PRMT5 arginine-N-methyltransferase" evidence="6">
    <location>
        <begin position="400"/>
        <end position="561"/>
    </location>
</feature>
<dbReference type="InterPro" id="IPR029063">
    <property type="entry name" value="SAM-dependent_MTases_sf"/>
</dbReference>
<dbReference type="GO" id="GO:0035243">
    <property type="term" value="F:protein-arginine omega-N symmetric methyltransferase activity"/>
    <property type="evidence" value="ECO:0007669"/>
    <property type="project" value="UniProtKB-EC"/>
</dbReference>
<dbReference type="Gene3D" id="3.20.20.150">
    <property type="entry name" value="Divalent-metal-dependent TIM barrel enzymes"/>
    <property type="match status" value="1"/>
</dbReference>
<dbReference type="PROSITE" id="PS51678">
    <property type="entry name" value="SAM_MT_PRMT"/>
    <property type="match status" value="1"/>
</dbReference>
<keyword evidence="3 4" id="KW-0949">S-adenosyl-L-methionine</keyword>
<dbReference type="Pfam" id="PF05185">
    <property type="entry name" value="PRMT5"/>
    <property type="match status" value="1"/>
</dbReference>
<protein>
    <submittedName>
        <fullName evidence="9">Type II protein arginine methyltransferase</fullName>
        <ecNumber evidence="9">2.1.1.320</ecNumber>
    </submittedName>
</protein>
<feature type="domain" description="PRMT5 oligomerisation" evidence="8">
    <location>
        <begin position="576"/>
        <end position="764"/>
    </location>
</feature>
<organism evidence="9 10">
    <name type="scientific">Malassezia brasiliensis</name>
    <dbReference type="NCBI Taxonomy" id="1821822"/>
    <lineage>
        <taxon>Eukaryota</taxon>
        <taxon>Fungi</taxon>
        <taxon>Dikarya</taxon>
        <taxon>Basidiomycota</taxon>
        <taxon>Ustilaginomycotina</taxon>
        <taxon>Malasseziomycetes</taxon>
        <taxon>Malasseziales</taxon>
        <taxon>Malasseziaceae</taxon>
        <taxon>Malassezia</taxon>
    </lineage>
</organism>
<keyword evidence="10" id="KW-1185">Reference proteome</keyword>
<dbReference type="Proteomes" id="UP001216638">
    <property type="component" value="Chromosome 5"/>
</dbReference>
<evidence type="ECO:0000259" key="7">
    <source>
        <dbReference type="Pfam" id="PF17285"/>
    </source>
</evidence>
<dbReference type="GO" id="GO:0005634">
    <property type="term" value="C:nucleus"/>
    <property type="evidence" value="ECO:0007669"/>
    <property type="project" value="TreeGrafter"/>
</dbReference>
<sequence>MPHTPPADDPAPPAPWHAPCALFVATGALQRPTAHMQLLQTVPEDADEARPAPPSTTRTAVEQCRAQARAEGYDTIAIELTNARWRERWERLCLVHDTEPGAASLPRSSSRATMASAAAVPRSASHTRLEAEAWRAHPHFSRAELHLVRADEARDAVVVLSQWLELDAVDEGVRLDAELALQQEVAYASYLGASHVVLPPPSSDPARRMYLADYARAVHNVLTGVAGGAAPVLPTMRVSVRLPVSSPHILASMLVRQATRSARGTPAMPAAAYLRTNDNWAWETWETIQTLCHYHPQLHVALDLSMPLPPTTSMVRWRAEPVALVWLPSTSFLANARGYPVLSKSAQRLVRELLPRAPTIVLSDTHAPPAQHTRGGPGAYLQYLHHLFRTAPPPPKIAALAQGYADQLQAPLQPMSVDLGASTYDVFEADPVKYDAYEHALFQALTHHATPQRTARVWVVGAGQGALVTRTLAAAERASRMVHITALEKNGGACIALQDRALHEWGAERVAVVQGDMRTLPVPERIEDRADIVVSELLGSFADNELAPECLDGAMRFLKRTCLTDTADGISIPRAYVPYLAPVAAAKLHATIGHAQSGSAPAAGTGMGTSVAHTTFDAPYVVLLQSANMLSSDDGEHLAVQPCWRFEHAPMSTSGLVCTPAGLPETNQHNVRVAALTFPIPHAGICHGLAGFFEAHLYGDTVLSIHPDADRATPDMTSWFPLFFPFRTPLYLPDHSELEVHMWRLTDQRRVWYEWSAEVFLVHDAQPSAPAAPATPAVSTPPAAPETHGGAFSNAMHTPSMPSTSAFLSPHDAALPSDDASIPTQADAPAPRRTRIKTGQTGLMNGGAIGSSLLIST</sequence>
<dbReference type="InterPro" id="IPR035247">
    <property type="entry name" value="PRMT5_TIM"/>
</dbReference>
<dbReference type="InterPro" id="IPR025799">
    <property type="entry name" value="Arg_MeTrfase"/>
</dbReference>
<dbReference type="SUPFAM" id="SSF53335">
    <property type="entry name" value="S-adenosyl-L-methionine-dependent methyltransferases"/>
    <property type="match status" value="1"/>
</dbReference>
<dbReference type="Pfam" id="PF17285">
    <property type="entry name" value="PRMT5_TIM"/>
    <property type="match status" value="1"/>
</dbReference>
<name>A0AAF0DW10_9BASI</name>
<evidence type="ECO:0000256" key="2">
    <source>
        <dbReference type="ARBA" id="ARBA00022679"/>
    </source>
</evidence>
<proteinExistence type="predicted"/>
<dbReference type="Pfam" id="PF17286">
    <property type="entry name" value="PRMT5_C"/>
    <property type="match status" value="1"/>
</dbReference>
<evidence type="ECO:0000256" key="5">
    <source>
        <dbReference type="SAM" id="MobiDB-lite"/>
    </source>
</evidence>
<feature type="domain" description="PRMT5 TIM barrel" evidence="7">
    <location>
        <begin position="72"/>
        <end position="389"/>
    </location>
</feature>
<dbReference type="Gene3D" id="3.40.50.150">
    <property type="entry name" value="Vaccinia Virus protein VP39"/>
    <property type="match status" value="1"/>
</dbReference>
<dbReference type="Gene3D" id="2.70.160.11">
    <property type="entry name" value="Hnrnp arginine n-methyltransferase1"/>
    <property type="match status" value="1"/>
</dbReference>
<accession>A0AAF0DW10</accession>
<evidence type="ECO:0000313" key="10">
    <source>
        <dbReference type="Proteomes" id="UP001216638"/>
    </source>
</evidence>
<gene>
    <name evidence="9" type="ORF">MBRA1_003494</name>
</gene>
<reference evidence="9" key="1">
    <citation type="submission" date="2023-03" db="EMBL/GenBank/DDBJ databases">
        <title>Mating type loci evolution in Malassezia.</title>
        <authorList>
            <person name="Coelho M.A."/>
        </authorList>
    </citation>
    <scope>NUCLEOTIDE SEQUENCE</scope>
    <source>
        <strain evidence="9">CBS 14135</strain>
    </source>
</reference>
<keyword evidence="2 4" id="KW-0808">Transferase</keyword>
<dbReference type="GO" id="GO:0006355">
    <property type="term" value="P:regulation of DNA-templated transcription"/>
    <property type="evidence" value="ECO:0007669"/>
    <property type="project" value="TreeGrafter"/>
</dbReference>